<evidence type="ECO:0000313" key="5">
    <source>
        <dbReference type="EMBL" id="EQD27684.1"/>
    </source>
</evidence>
<keyword evidence="3" id="KW-0949">S-adenosyl-L-methionine</keyword>
<keyword evidence="1" id="KW-0489">Methyltransferase</keyword>
<reference evidence="5" key="1">
    <citation type="submission" date="2013-08" db="EMBL/GenBank/DDBJ databases">
        <authorList>
            <person name="Mendez C."/>
            <person name="Richter M."/>
            <person name="Ferrer M."/>
            <person name="Sanchez J."/>
        </authorList>
    </citation>
    <scope>NUCLEOTIDE SEQUENCE</scope>
</reference>
<keyword evidence="2 5" id="KW-0808">Transferase</keyword>
<evidence type="ECO:0000256" key="3">
    <source>
        <dbReference type="ARBA" id="ARBA00022691"/>
    </source>
</evidence>
<comment type="caution">
    <text evidence="5">The sequence shown here is derived from an EMBL/GenBank/DDBJ whole genome shotgun (WGS) entry which is preliminary data.</text>
</comment>
<evidence type="ECO:0000256" key="4">
    <source>
        <dbReference type="ARBA" id="ARBA00022884"/>
    </source>
</evidence>
<reference evidence="5" key="2">
    <citation type="journal article" date="2014" name="ISME J.">
        <title>Microbial stratification in low pH oxic and suboxic macroscopic growths along an acid mine drainage.</title>
        <authorList>
            <person name="Mendez-Garcia C."/>
            <person name="Mesa V."/>
            <person name="Sprenger R.R."/>
            <person name="Richter M."/>
            <person name="Diez M.S."/>
            <person name="Solano J."/>
            <person name="Bargiela R."/>
            <person name="Golyshina O.V."/>
            <person name="Manteca A."/>
            <person name="Ramos J.L."/>
            <person name="Gallego J.R."/>
            <person name="Llorente I."/>
            <person name="Martins Dos Santos V.A."/>
            <person name="Jensen O.N."/>
            <person name="Pelaez A.I."/>
            <person name="Sanchez J."/>
            <person name="Ferrer M."/>
        </authorList>
    </citation>
    <scope>NUCLEOTIDE SEQUENCE</scope>
</reference>
<evidence type="ECO:0000256" key="2">
    <source>
        <dbReference type="ARBA" id="ARBA00022679"/>
    </source>
</evidence>
<dbReference type="Gene3D" id="3.40.50.150">
    <property type="entry name" value="Vaccinia Virus protein VP39"/>
    <property type="match status" value="1"/>
</dbReference>
<evidence type="ECO:0000256" key="1">
    <source>
        <dbReference type="ARBA" id="ARBA00022603"/>
    </source>
</evidence>
<dbReference type="SUPFAM" id="SSF53335">
    <property type="entry name" value="S-adenosyl-L-methionine-dependent methyltransferases"/>
    <property type="match status" value="1"/>
</dbReference>
<organism evidence="5">
    <name type="scientific">mine drainage metagenome</name>
    <dbReference type="NCBI Taxonomy" id="410659"/>
    <lineage>
        <taxon>unclassified sequences</taxon>
        <taxon>metagenomes</taxon>
        <taxon>ecological metagenomes</taxon>
    </lineage>
</organism>
<dbReference type="Pfam" id="PF00398">
    <property type="entry name" value="RrnaAD"/>
    <property type="match status" value="1"/>
</dbReference>
<dbReference type="GO" id="GO:0000179">
    <property type="term" value="F:rRNA (adenine-N6,N6-)-dimethyltransferase activity"/>
    <property type="evidence" value="ECO:0007669"/>
    <property type="project" value="InterPro"/>
</dbReference>
<keyword evidence="4" id="KW-0694">RNA-binding</keyword>
<dbReference type="InterPro" id="IPR001737">
    <property type="entry name" value="KsgA/Erm"/>
</dbReference>
<dbReference type="GO" id="GO:0003723">
    <property type="term" value="F:RNA binding"/>
    <property type="evidence" value="ECO:0007669"/>
    <property type="project" value="UniProtKB-KW"/>
</dbReference>
<dbReference type="PROSITE" id="PS51689">
    <property type="entry name" value="SAM_RNA_A_N6_MT"/>
    <property type="match status" value="1"/>
</dbReference>
<dbReference type="PANTHER" id="PTHR11727">
    <property type="entry name" value="DIMETHYLADENOSINE TRANSFERASE"/>
    <property type="match status" value="1"/>
</dbReference>
<name>T0ZFM0_9ZZZZ</name>
<dbReference type="AlphaFoldDB" id="T0ZFM0"/>
<protein>
    <submittedName>
        <fullName evidence="5">Dimethyladenosine transferase</fullName>
    </submittedName>
</protein>
<dbReference type="EMBL" id="AUZX01015951">
    <property type="protein sequence ID" value="EQD27684.1"/>
    <property type="molecule type" value="Genomic_DNA"/>
</dbReference>
<proteinExistence type="predicted"/>
<dbReference type="PROSITE" id="PS01131">
    <property type="entry name" value="RRNA_A_DIMETH"/>
    <property type="match status" value="1"/>
</dbReference>
<dbReference type="PANTHER" id="PTHR11727:SF7">
    <property type="entry name" value="DIMETHYLADENOSINE TRANSFERASE-RELATED"/>
    <property type="match status" value="1"/>
</dbReference>
<dbReference type="InterPro" id="IPR020596">
    <property type="entry name" value="rRNA_Ade_Mease_Trfase_CS"/>
</dbReference>
<gene>
    <name evidence="5" type="ORF">B1A_21585</name>
</gene>
<dbReference type="InterPro" id="IPR029063">
    <property type="entry name" value="SAM-dependent_MTases_sf"/>
</dbReference>
<sequence>MNHEKGFSKKYGQIFLKNKTLANLEARLISGAIGNTVLEIGPGQGMLTRELLDAGYIVTAVESDHRYVSYLDEHFREDIEKKPSF</sequence>
<accession>T0ZFM0</accession>